<keyword evidence="9" id="KW-1185">Reference proteome</keyword>
<evidence type="ECO:0000259" key="6">
    <source>
        <dbReference type="Pfam" id="PF07980"/>
    </source>
</evidence>
<dbReference type="InterPro" id="IPR012944">
    <property type="entry name" value="SusD_RagB_dom"/>
</dbReference>
<evidence type="ECO:0000313" key="9">
    <source>
        <dbReference type="Proteomes" id="UP001610104"/>
    </source>
</evidence>
<dbReference type="InterPro" id="IPR033985">
    <property type="entry name" value="SusD-like_N"/>
</dbReference>
<protein>
    <submittedName>
        <fullName evidence="8">RagB/SusD family nutrient uptake outer membrane protein</fullName>
    </submittedName>
</protein>
<gene>
    <name evidence="8" type="ORF">V8G56_13485</name>
</gene>
<evidence type="ECO:0000259" key="7">
    <source>
        <dbReference type="Pfam" id="PF14322"/>
    </source>
</evidence>
<keyword evidence="5" id="KW-0998">Cell outer membrane</keyword>
<evidence type="ECO:0000256" key="4">
    <source>
        <dbReference type="ARBA" id="ARBA00023136"/>
    </source>
</evidence>
<sequence length="501" mass="55003">MNNIIKETFFNIKYTLGALLILLFIASCNGDLLDTKPLGIATVGDLTTGGFEADAFGLYGQLRNSAVSDWTRYWFQSIRSDDAAKGSSAGDAAQAGADFNDFGYSKDIFLNDGNWNDHYKVINACNDLIDAIEVSGLTDTGTMINMAEARMIRAFLYFDLRRDYGEIPIIDKKIVEVTDGNKAKSTVAEVDAFIEADLLYASEHLPLTWVSNFEGRATKGFANALLAKLYLYQASTTSSQEKYTASLAKSEEVINSGVYTLVPSYKTLFSLEGNNSAESIFEVQQLVTESGQTFSNNYYVSQGVRGTGAWDLGWGFNVPTQNLVDAYETGDPRKDHTILVSGEDDGGYGSGILPGTPPLDQLYWNKKAYTEAATRTKLSQRQNNWENIKIIRYADILLMAAEAAFQTGNAALASDYLNQVRARARGGAAVLPDVTATLAAIKHERRIELALEGERFYDVVRWGDGTAVLGSLGFLPKHEYYPIPQAAIDQSQGVLIQNPNY</sequence>
<evidence type="ECO:0000256" key="1">
    <source>
        <dbReference type="ARBA" id="ARBA00004442"/>
    </source>
</evidence>
<proteinExistence type="inferred from homology"/>
<dbReference type="SUPFAM" id="SSF48452">
    <property type="entry name" value="TPR-like"/>
    <property type="match status" value="1"/>
</dbReference>
<comment type="subcellular location">
    <subcellularLocation>
        <location evidence="1">Cell outer membrane</location>
    </subcellularLocation>
</comment>
<dbReference type="CDD" id="cd08977">
    <property type="entry name" value="SusD"/>
    <property type="match status" value="1"/>
</dbReference>
<evidence type="ECO:0000256" key="3">
    <source>
        <dbReference type="ARBA" id="ARBA00022729"/>
    </source>
</evidence>
<dbReference type="Pfam" id="PF07980">
    <property type="entry name" value="SusD_RagB"/>
    <property type="match status" value="1"/>
</dbReference>
<dbReference type="Proteomes" id="UP001610104">
    <property type="component" value="Unassembled WGS sequence"/>
</dbReference>
<keyword evidence="3" id="KW-0732">Signal</keyword>
<reference evidence="8 9" key="1">
    <citation type="submission" date="2024-02" db="EMBL/GenBank/DDBJ databases">
        <title>A Gaetbulibacter species isolated from tidal flats and genomic insights of their niches.</title>
        <authorList>
            <person name="Ye Y."/>
        </authorList>
    </citation>
    <scope>NUCLEOTIDE SEQUENCE [LARGE SCALE GENOMIC DNA]</scope>
    <source>
        <strain evidence="8 9">KEM-8</strain>
    </source>
</reference>
<organism evidence="8 9">
    <name type="scientific">Gaetbulibacter aquiaggeris</name>
    <dbReference type="NCBI Taxonomy" id="1735373"/>
    <lineage>
        <taxon>Bacteria</taxon>
        <taxon>Pseudomonadati</taxon>
        <taxon>Bacteroidota</taxon>
        <taxon>Flavobacteriia</taxon>
        <taxon>Flavobacteriales</taxon>
        <taxon>Flavobacteriaceae</taxon>
        <taxon>Gaetbulibacter</taxon>
    </lineage>
</organism>
<dbReference type="RefSeq" id="WP_395438990.1">
    <property type="nucleotide sequence ID" value="NZ_JBAWKC010000005.1"/>
</dbReference>
<dbReference type="Gene3D" id="1.25.40.390">
    <property type="match status" value="1"/>
</dbReference>
<evidence type="ECO:0000256" key="5">
    <source>
        <dbReference type="ARBA" id="ARBA00023237"/>
    </source>
</evidence>
<dbReference type="InterPro" id="IPR011990">
    <property type="entry name" value="TPR-like_helical_dom_sf"/>
</dbReference>
<feature type="domain" description="SusD-like N-terminal" evidence="7">
    <location>
        <begin position="113"/>
        <end position="231"/>
    </location>
</feature>
<name>A0ABW7MT04_9FLAO</name>
<comment type="caution">
    <text evidence="8">The sequence shown here is derived from an EMBL/GenBank/DDBJ whole genome shotgun (WGS) entry which is preliminary data.</text>
</comment>
<accession>A0ABW7MT04</accession>
<dbReference type="Pfam" id="PF14322">
    <property type="entry name" value="SusD-like_3"/>
    <property type="match status" value="1"/>
</dbReference>
<comment type="similarity">
    <text evidence="2">Belongs to the SusD family.</text>
</comment>
<evidence type="ECO:0000313" key="8">
    <source>
        <dbReference type="EMBL" id="MFH6769760.1"/>
    </source>
</evidence>
<feature type="domain" description="RagB/SusD" evidence="6">
    <location>
        <begin position="278"/>
        <end position="464"/>
    </location>
</feature>
<dbReference type="EMBL" id="JBAWKC010000005">
    <property type="protein sequence ID" value="MFH6769760.1"/>
    <property type="molecule type" value="Genomic_DNA"/>
</dbReference>
<dbReference type="PROSITE" id="PS51257">
    <property type="entry name" value="PROKAR_LIPOPROTEIN"/>
    <property type="match status" value="1"/>
</dbReference>
<keyword evidence="4" id="KW-0472">Membrane</keyword>
<evidence type="ECO:0000256" key="2">
    <source>
        <dbReference type="ARBA" id="ARBA00006275"/>
    </source>
</evidence>